<protein>
    <submittedName>
        <fullName evidence="2">Uncharacterized protein</fullName>
    </submittedName>
</protein>
<evidence type="ECO:0000256" key="1">
    <source>
        <dbReference type="SAM" id="SignalP"/>
    </source>
</evidence>
<organism evidence="2 3">
    <name type="scientific">Dimargaris cristalligena</name>
    <dbReference type="NCBI Taxonomy" id="215637"/>
    <lineage>
        <taxon>Eukaryota</taxon>
        <taxon>Fungi</taxon>
        <taxon>Fungi incertae sedis</taxon>
        <taxon>Zoopagomycota</taxon>
        <taxon>Kickxellomycotina</taxon>
        <taxon>Dimargaritomycetes</taxon>
        <taxon>Dimargaritales</taxon>
        <taxon>Dimargaritaceae</taxon>
        <taxon>Dimargaris</taxon>
    </lineage>
</organism>
<feature type="chain" id="PRO_5021011210" evidence="1">
    <location>
        <begin position="19"/>
        <end position="262"/>
    </location>
</feature>
<dbReference type="EMBL" id="ML003275">
    <property type="protein sequence ID" value="RKP34274.1"/>
    <property type="molecule type" value="Genomic_DNA"/>
</dbReference>
<reference evidence="3" key="1">
    <citation type="journal article" date="2018" name="Nat. Microbiol.">
        <title>Leveraging single-cell genomics to expand the fungal tree of life.</title>
        <authorList>
            <person name="Ahrendt S.R."/>
            <person name="Quandt C.A."/>
            <person name="Ciobanu D."/>
            <person name="Clum A."/>
            <person name="Salamov A."/>
            <person name="Andreopoulos B."/>
            <person name="Cheng J.F."/>
            <person name="Woyke T."/>
            <person name="Pelin A."/>
            <person name="Henrissat B."/>
            <person name="Reynolds N.K."/>
            <person name="Benny G.L."/>
            <person name="Smith M.E."/>
            <person name="James T.Y."/>
            <person name="Grigoriev I.V."/>
        </authorList>
    </citation>
    <scope>NUCLEOTIDE SEQUENCE [LARGE SCALE GENOMIC DNA]</scope>
    <source>
        <strain evidence="3">RSA 468</strain>
    </source>
</reference>
<accession>A0A4P9ZLT6</accession>
<proteinExistence type="predicted"/>
<dbReference type="Proteomes" id="UP000268162">
    <property type="component" value="Unassembled WGS sequence"/>
</dbReference>
<gene>
    <name evidence="2" type="ORF">BJ085DRAFT_32410</name>
</gene>
<evidence type="ECO:0000313" key="3">
    <source>
        <dbReference type="Proteomes" id="UP000268162"/>
    </source>
</evidence>
<keyword evidence="3" id="KW-1185">Reference proteome</keyword>
<keyword evidence="1" id="KW-0732">Signal</keyword>
<sequence length="262" mass="28477">MKVQCTALIAMALVGTHALPQYADDLQTQQVDSSSNTEANTGFFDKIKNGFKDPMSKLSSRFSSEPTVEYPESNLPEQCYLLYNAKNEGFSAKGRAFSLGANKFMSRFKSGSQAMTDPTATGVTPEEFDATALSDLKESFEQVSEGDSNDLLTKNPVPSAGSQLATYALLPTETGAFAIKVTTESQISFFNYYSDGAKGEEVRYLSLDAEKGEHVYIMETCFGDALPAENTDATLSTENDDPIFVGTTPVDTSADNMDMMYQ</sequence>
<name>A0A4P9ZLT6_9FUNG</name>
<dbReference type="AlphaFoldDB" id="A0A4P9ZLT6"/>
<feature type="signal peptide" evidence="1">
    <location>
        <begin position="1"/>
        <end position="18"/>
    </location>
</feature>
<evidence type="ECO:0000313" key="2">
    <source>
        <dbReference type="EMBL" id="RKP34274.1"/>
    </source>
</evidence>